<dbReference type="Proteomes" id="UP000703661">
    <property type="component" value="Unassembled WGS sequence"/>
</dbReference>
<keyword evidence="2" id="KW-1185">Reference proteome</keyword>
<reference evidence="1" key="1">
    <citation type="journal article" date="2020" name="Fungal Divers.">
        <title>Resolving the Mortierellaceae phylogeny through synthesis of multi-gene phylogenetics and phylogenomics.</title>
        <authorList>
            <person name="Vandepol N."/>
            <person name="Liber J."/>
            <person name="Desiro A."/>
            <person name="Na H."/>
            <person name="Kennedy M."/>
            <person name="Barry K."/>
            <person name="Grigoriev I.V."/>
            <person name="Miller A.N."/>
            <person name="O'Donnell K."/>
            <person name="Stajich J.E."/>
            <person name="Bonito G."/>
        </authorList>
    </citation>
    <scope>NUCLEOTIDE SEQUENCE</scope>
    <source>
        <strain evidence="1">NRRL 2769</strain>
    </source>
</reference>
<name>A0A9P6MFQ6_9FUNG</name>
<proteinExistence type="predicted"/>
<comment type="caution">
    <text evidence="1">The sequence shown here is derived from an EMBL/GenBank/DDBJ whole genome shotgun (WGS) entry which is preliminary data.</text>
</comment>
<dbReference type="AlphaFoldDB" id="A0A9P6MFQ6"/>
<evidence type="ECO:0000313" key="1">
    <source>
        <dbReference type="EMBL" id="KAF9997531.1"/>
    </source>
</evidence>
<gene>
    <name evidence="1" type="ORF">BGZ80_006971</name>
</gene>
<accession>A0A9P6MFQ6</accession>
<organism evidence="1 2">
    <name type="scientific">Entomortierella chlamydospora</name>
    <dbReference type="NCBI Taxonomy" id="101097"/>
    <lineage>
        <taxon>Eukaryota</taxon>
        <taxon>Fungi</taxon>
        <taxon>Fungi incertae sedis</taxon>
        <taxon>Mucoromycota</taxon>
        <taxon>Mortierellomycotina</taxon>
        <taxon>Mortierellomycetes</taxon>
        <taxon>Mortierellales</taxon>
        <taxon>Mortierellaceae</taxon>
        <taxon>Entomortierella</taxon>
    </lineage>
</organism>
<feature type="non-terminal residue" evidence="1">
    <location>
        <position position="51"/>
    </location>
</feature>
<evidence type="ECO:0000313" key="2">
    <source>
        <dbReference type="Proteomes" id="UP000703661"/>
    </source>
</evidence>
<protein>
    <submittedName>
        <fullName evidence="1">Uncharacterized protein</fullName>
    </submittedName>
</protein>
<feature type="non-terminal residue" evidence="1">
    <location>
        <position position="1"/>
    </location>
</feature>
<sequence>YTQENRPEDLKTAIAAEFQRRGDPPIFCETAGNITVIIFESPDDNWFRVAR</sequence>
<dbReference type="EMBL" id="JAAAID010003499">
    <property type="protein sequence ID" value="KAF9997531.1"/>
    <property type="molecule type" value="Genomic_DNA"/>
</dbReference>